<dbReference type="GO" id="GO:0005886">
    <property type="term" value="C:plasma membrane"/>
    <property type="evidence" value="ECO:0007669"/>
    <property type="project" value="UniProtKB-SubCell"/>
</dbReference>
<evidence type="ECO:0000256" key="1">
    <source>
        <dbReference type="ARBA" id="ARBA00004651"/>
    </source>
</evidence>
<keyword evidence="4 7" id="KW-0812">Transmembrane</keyword>
<keyword evidence="5 7" id="KW-1133">Transmembrane helix</keyword>
<evidence type="ECO:0000256" key="3">
    <source>
        <dbReference type="ARBA" id="ARBA00022475"/>
    </source>
</evidence>
<protein>
    <recommendedName>
        <fullName evidence="7">UPF0056 membrane protein</fullName>
    </recommendedName>
</protein>
<comment type="subcellular location">
    <subcellularLocation>
        <location evidence="1 7">Cell membrane</location>
        <topology evidence="1 7">Multi-pass membrane protein</topology>
    </subcellularLocation>
</comment>
<proteinExistence type="inferred from homology"/>
<feature type="transmembrane region" description="Helical" evidence="7">
    <location>
        <begin position="136"/>
        <end position="160"/>
    </location>
</feature>
<evidence type="ECO:0000313" key="9">
    <source>
        <dbReference type="Proteomes" id="UP000198816"/>
    </source>
</evidence>
<evidence type="ECO:0000256" key="7">
    <source>
        <dbReference type="RuleBase" id="RU362048"/>
    </source>
</evidence>
<feature type="transmembrane region" description="Helical" evidence="7">
    <location>
        <begin position="199"/>
        <end position="222"/>
    </location>
</feature>
<reference evidence="9" key="1">
    <citation type="submission" date="2016-10" db="EMBL/GenBank/DDBJ databases">
        <authorList>
            <person name="Varghese N."/>
            <person name="Submissions S."/>
        </authorList>
    </citation>
    <scope>NUCLEOTIDE SEQUENCE [LARGE SCALE GENOMIC DNA]</scope>
    <source>
        <strain evidence="9">DSM 217</strain>
    </source>
</reference>
<dbReference type="EMBL" id="FNNZ01000018">
    <property type="protein sequence ID" value="SDX24466.1"/>
    <property type="molecule type" value="Genomic_DNA"/>
</dbReference>
<dbReference type="InterPro" id="IPR002771">
    <property type="entry name" value="Multi_antbiot-R_MarC"/>
</dbReference>
<organism evidence="8 9">
    <name type="scientific">Thiocapsa roseopersicina</name>
    <dbReference type="NCBI Taxonomy" id="1058"/>
    <lineage>
        <taxon>Bacteria</taxon>
        <taxon>Pseudomonadati</taxon>
        <taxon>Pseudomonadota</taxon>
        <taxon>Gammaproteobacteria</taxon>
        <taxon>Chromatiales</taxon>
        <taxon>Chromatiaceae</taxon>
        <taxon>Thiocapsa</taxon>
    </lineage>
</organism>
<keyword evidence="9" id="KW-1185">Reference proteome</keyword>
<keyword evidence="3" id="KW-1003">Cell membrane</keyword>
<feature type="transmembrane region" description="Helical" evidence="7">
    <location>
        <begin position="31"/>
        <end position="49"/>
    </location>
</feature>
<dbReference type="STRING" id="1058.SAMN05421783_11853"/>
<dbReference type="Pfam" id="PF01914">
    <property type="entry name" value="MarC"/>
    <property type="match status" value="1"/>
</dbReference>
<name>A0A1H3A492_THIRO</name>
<evidence type="ECO:0000256" key="4">
    <source>
        <dbReference type="ARBA" id="ARBA00022692"/>
    </source>
</evidence>
<feature type="transmembrane region" description="Helical" evidence="7">
    <location>
        <begin position="70"/>
        <end position="92"/>
    </location>
</feature>
<evidence type="ECO:0000256" key="6">
    <source>
        <dbReference type="ARBA" id="ARBA00023136"/>
    </source>
</evidence>
<comment type="similarity">
    <text evidence="2 7">Belongs to the UPF0056 (MarC) family.</text>
</comment>
<dbReference type="AlphaFoldDB" id="A0A1H3A492"/>
<feature type="transmembrane region" description="Helical" evidence="7">
    <location>
        <begin position="98"/>
        <end position="116"/>
    </location>
</feature>
<gene>
    <name evidence="8" type="ORF">SAMN05421783_11853</name>
</gene>
<keyword evidence="6 7" id="KW-0472">Membrane</keyword>
<evidence type="ECO:0000256" key="5">
    <source>
        <dbReference type="ARBA" id="ARBA00022989"/>
    </source>
</evidence>
<dbReference type="Proteomes" id="UP000198816">
    <property type="component" value="Unassembled WGS sequence"/>
</dbReference>
<dbReference type="RefSeq" id="WP_175534676.1">
    <property type="nucleotide sequence ID" value="NZ_FNNZ01000018.1"/>
</dbReference>
<sequence>MTPPRISLLAILLLLPSIALAADEGGYRLGFLQILGLFVVTLGPLKMIAPFGRVTSRLTQDALRRLAFESVLIGTCAVVLGGGLGSLLASNWGVSTPILTICTGLIFFLIALRAVLAQYEPAMPGAPPDDAVPSPFMIAFPMVVTPYGIAGVVALVSLFQDDLDRMLQVVAALLVVMAINLITMLYVRTVLSPLSAAMLQLLGAVLGVLQVALALRILLIGLRDLGLAVNLHG</sequence>
<accession>A0A1H3A492</accession>
<evidence type="ECO:0000313" key="8">
    <source>
        <dbReference type="EMBL" id="SDX24466.1"/>
    </source>
</evidence>
<feature type="transmembrane region" description="Helical" evidence="7">
    <location>
        <begin position="166"/>
        <end position="187"/>
    </location>
</feature>
<evidence type="ECO:0000256" key="2">
    <source>
        <dbReference type="ARBA" id="ARBA00009784"/>
    </source>
</evidence>